<dbReference type="RefSeq" id="XP_013238689.1">
    <property type="nucleotide sequence ID" value="XM_013383235.1"/>
</dbReference>
<feature type="transmembrane region" description="Helical" evidence="2">
    <location>
        <begin position="297"/>
        <end position="317"/>
    </location>
</feature>
<reference evidence="3 4" key="1">
    <citation type="submission" date="2014-04" db="EMBL/GenBank/DDBJ databases">
        <title>A new species of microsporidia sheds light on the evolution of extreme parasitism.</title>
        <authorList>
            <person name="Haag K.L."/>
            <person name="James T.Y."/>
            <person name="Larsson R."/>
            <person name="Schaer T.M."/>
            <person name="Refardt D."/>
            <person name="Pombert J.-F."/>
            <person name="Ebert D."/>
        </authorList>
    </citation>
    <scope>NUCLEOTIDE SEQUENCE [LARGE SCALE GENOMIC DNA]</scope>
    <source>
        <strain evidence="3 4">UGP3</strain>
        <tissue evidence="3">Spores</tissue>
    </source>
</reference>
<evidence type="ECO:0000313" key="4">
    <source>
        <dbReference type="Proteomes" id="UP000029725"/>
    </source>
</evidence>
<dbReference type="GeneID" id="25258892"/>
<evidence type="ECO:0000313" key="3">
    <source>
        <dbReference type="EMBL" id="KGG52224.1"/>
    </source>
</evidence>
<evidence type="ECO:0000256" key="1">
    <source>
        <dbReference type="SAM" id="MobiDB-lite"/>
    </source>
</evidence>
<dbReference type="Proteomes" id="UP000029725">
    <property type="component" value="Unassembled WGS sequence"/>
</dbReference>
<feature type="transmembrane region" description="Helical" evidence="2">
    <location>
        <begin position="273"/>
        <end position="291"/>
    </location>
</feature>
<dbReference type="HOGENOM" id="CLU_607029_0_0_1"/>
<keyword evidence="2" id="KW-0472">Membrane</keyword>
<feature type="region of interest" description="Disordered" evidence="1">
    <location>
        <begin position="386"/>
        <end position="451"/>
    </location>
</feature>
<protein>
    <submittedName>
        <fullName evidence="3">Uncharacterized protein</fullName>
    </submittedName>
</protein>
<dbReference type="EMBL" id="JMKJ01000110">
    <property type="protein sequence ID" value="KGG52224.1"/>
    <property type="molecule type" value="Genomic_DNA"/>
</dbReference>
<comment type="caution">
    <text evidence="3">The sequence shown here is derived from an EMBL/GenBank/DDBJ whole genome shotgun (WGS) entry which is preliminary data.</text>
</comment>
<dbReference type="AlphaFoldDB" id="A0A098VTR4"/>
<feature type="compositionally biased region" description="Polar residues" evidence="1">
    <location>
        <begin position="408"/>
        <end position="419"/>
    </location>
</feature>
<feature type="transmembrane region" description="Helical" evidence="2">
    <location>
        <begin position="329"/>
        <end position="352"/>
    </location>
</feature>
<accession>A0A098VTR4</accession>
<dbReference type="VEuPathDB" id="MicrosporidiaDB:DI09_19p60"/>
<organism evidence="3 4">
    <name type="scientific">Mitosporidium daphniae</name>
    <dbReference type="NCBI Taxonomy" id="1485682"/>
    <lineage>
        <taxon>Eukaryota</taxon>
        <taxon>Fungi</taxon>
        <taxon>Fungi incertae sedis</taxon>
        <taxon>Microsporidia</taxon>
        <taxon>Mitosporidium</taxon>
    </lineage>
</organism>
<evidence type="ECO:0000256" key="2">
    <source>
        <dbReference type="SAM" id="Phobius"/>
    </source>
</evidence>
<keyword evidence="4" id="KW-1185">Reference proteome</keyword>
<name>A0A098VTR4_9MICR</name>
<sequence>MSTMPIFCDWPLLSGDDSSQSEVTDALFSFDPKFRVSIRFLQRVTHASQHLKDSLRMAPIIGFARPATPDPEGCDCCLAAFACSLQVNLEPKSDLTQYEHRVRVKLRIKFSGTWNEWLASIEVSVTLDRASSLSALIAFLLVPKIYAVQEDTGKDSHTYQPVNNSGGQENSPTGYKNALMGKLFEMWKSLCNNPAISYLMKGLFAYWNLELLENQNLFLKVQTRYSPQNGSKLQSLFYHLDNFLINTKSAYEKYYWIVESIMCTQIGLYDGSLAYYVVPCYFVLLSSFWLGDFKYSLNFQTLISRFFNIYILIVYSRNSKNTETTIKTWLNRIFGGSLILYYAAFISLIYQFQTEDLISGLFVIIGFMNTCFSISYIIGSNKESESNKKKKESKHNEKENADAPMKTTDPQNSDSTVTIPGQPPFAETDLSTEEEPTDELGPGFFQTDFKS</sequence>
<feature type="transmembrane region" description="Helical" evidence="2">
    <location>
        <begin position="358"/>
        <end position="379"/>
    </location>
</feature>
<gene>
    <name evidence="3" type="ORF">DI09_19p60</name>
</gene>
<keyword evidence="2" id="KW-1133">Transmembrane helix</keyword>
<proteinExistence type="predicted"/>
<keyword evidence="2" id="KW-0812">Transmembrane</keyword>